<protein>
    <recommendedName>
        <fullName evidence="4">RNase H type-1 domain-containing protein</fullName>
    </recommendedName>
</protein>
<name>A0AAW0KHW5_QUESU</name>
<dbReference type="Proteomes" id="UP000237347">
    <property type="component" value="Unassembled WGS sequence"/>
</dbReference>
<dbReference type="EMBL" id="PKMF04000313">
    <property type="protein sequence ID" value="KAK7838091.1"/>
    <property type="molecule type" value="Genomic_DNA"/>
</dbReference>
<accession>A0AAW0KHW5</accession>
<keyword evidence="3" id="KW-1185">Reference proteome</keyword>
<feature type="region of interest" description="Disordered" evidence="1">
    <location>
        <begin position="1"/>
        <end position="46"/>
    </location>
</feature>
<evidence type="ECO:0000313" key="3">
    <source>
        <dbReference type="Proteomes" id="UP000237347"/>
    </source>
</evidence>
<evidence type="ECO:0000313" key="2">
    <source>
        <dbReference type="EMBL" id="KAK7838091.1"/>
    </source>
</evidence>
<reference evidence="2 3" key="1">
    <citation type="journal article" date="2018" name="Sci. Data">
        <title>The draft genome sequence of cork oak.</title>
        <authorList>
            <person name="Ramos A.M."/>
            <person name="Usie A."/>
            <person name="Barbosa P."/>
            <person name="Barros P.M."/>
            <person name="Capote T."/>
            <person name="Chaves I."/>
            <person name="Simoes F."/>
            <person name="Abreu I."/>
            <person name="Carrasquinho I."/>
            <person name="Faro C."/>
            <person name="Guimaraes J.B."/>
            <person name="Mendonca D."/>
            <person name="Nobrega F."/>
            <person name="Rodrigues L."/>
            <person name="Saibo N.J.M."/>
            <person name="Varela M.C."/>
            <person name="Egas C."/>
            <person name="Matos J."/>
            <person name="Miguel C.M."/>
            <person name="Oliveira M.M."/>
            <person name="Ricardo C.P."/>
            <person name="Goncalves S."/>
        </authorList>
    </citation>
    <scope>NUCLEOTIDE SEQUENCE [LARGE SCALE GENOMIC DNA]</scope>
    <source>
        <strain evidence="3">cv. HL8</strain>
    </source>
</reference>
<evidence type="ECO:0000256" key="1">
    <source>
        <dbReference type="SAM" id="MobiDB-lite"/>
    </source>
</evidence>
<proteinExistence type="predicted"/>
<gene>
    <name evidence="2" type="ORF">CFP56_020238</name>
</gene>
<feature type="compositionally biased region" description="Polar residues" evidence="1">
    <location>
        <begin position="21"/>
        <end position="31"/>
    </location>
</feature>
<comment type="caution">
    <text evidence="2">The sequence shown here is derived from an EMBL/GenBank/DDBJ whole genome shotgun (WGS) entry which is preliminary data.</text>
</comment>
<sequence>MQAATSHVWRGEAKSEATIEGTKNSHTLTNKKNQEDPDENSNNPESLKLPLVQSVELAEALAALRVLLFAKELSLFSVELEEDCSRVIKALIDSRRCNTLFGYVTDECRSLGATLSVL</sequence>
<dbReference type="AlphaFoldDB" id="A0AAW0KHW5"/>
<evidence type="ECO:0008006" key="4">
    <source>
        <dbReference type="Google" id="ProtNLM"/>
    </source>
</evidence>
<organism evidence="2 3">
    <name type="scientific">Quercus suber</name>
    <name type="common">Cork oak</name>
    <dbReference type="NCBI Taxonomy" id="58331"/>
    <lineage>
        <taxon>Eukaryota</taxon>
        <taxon>Viridiplantae</taxon>
        <taxon>Streptophyta</taxon>
        <taxon>Embryophyta</taxon>
        <taxon>Tracheophyta</taxon>
        <taxon>Spermatophyta</taxon>
        <taxon>Magnoliopsida</taxon>
        <taxon>eudicotyledons</taxon>
        <taxon>Gunneridae</taxon>
        <taxon>Pentapetalae</taxon>
        <taxon>rosids</taxon>
        <taxon>fabids</taxon>
        <taxon>Fagales</taxon>
        <taxon>Fagaceae</taxon>
        <taxon>Quercus</taxon>
    </lineage>
</organism>